<keyword evidence="1" id="KW-0472">Membrane</keyword>
<feature type="transmembrane region" description="Helical" evidence="1">
    <location>
        <begin position="36"/>
        <end position="60"/>
    </location>
</feature>
<accession>A0A6C7EEC6</accession>
<name>A0A6C7EEC6_ILUCY</name>
<dbReference type="KEGG" id="aym:YM304_42790"/>
<gene>
    <name evidence="2" type="ORF">YM304_42790</name>
</gene>
<reference evidence="2 3" key="1">
    <citation type="journal article" date="2013" name="Int. J. Syst. Evol. Microbiol.">
        <title>Ilumatobacter nonamiense sp. nov. and Ilumatobacter coccineum sp. nov., isolated from seashore sand.</title>
        <authorList>
            <person name="Matsumoto A."/>
            <person name="Kasai H."/>
            <person name="Matsuo Y."/>
            <person name="Shizuri Y."/>
            <person name="Ichikawa N."/>
            <person name="Fujita N."/>
            <person name="Omura S."/>
            <person name="Takahashi Y."/>
        </authorList>
    </citation>
    <scope>NUCLEOTIDE SEQUENCE [LARGE SCALE GENOMIC DNA]</scope>
    <source>
        <strain evidence="3">NBRC 103263 / KCTC 29153 / YM16-304</strain>
    </source>
</reference>
<sequence length="108" mass="11520">MPGNPLTDPNWAAETTDTVVRFVDNVKAKTTKPAVLAARGLVFGLLAAFLGLFALLLVLIGLTRGIQAALDAVVDHHRSVYISYFIVGGLLSLIGLLLFKKRNAETAS</sequence>
<evidence type="ECO:0000313" key="2">
    <source>
        <dbReference type="EMBL" id="BAN04593.1"/>
    </source>
</evidence>
<dbReference type="OrthoDB" id="5244815at2"/>
<feature type="transmembrane region" description="Helical" evidence="1">
    <location>
        <begin position="80"/>
        <end position="99"/>
    </location>
</feature>
<evidence type="ECO:0000256" key="1">
    <source>
        <dbReference type="SAM" id="Phobius"/>
    </source>
</evidence>
<dbReference type="RefSeq" id="WP_015443840.1">
    <property type="nucleotide sequence ID" value="NC_020520.1"/>
</dbReference>
<dbReference type="AlphaFoldDB" id="A0A6C7EEC6"/>
<evidence type="ECO:0008006" key="4">
    <source>
        <dbReference type="Google" id="ProtNLM"/>
    </source>
</evidence>
<keyword evidence="1" id="KW-0812">Transmembrane</keyword>
<proteinExistence type="predicted"/>
<evidence type="ECO:0000313" key="3">
    <source>
        <dbReference type="Proteomes" id="UP000011863"/>
    </source>
</evidence>
<dbReference type="EMBL" id="AP012057">
    <property type="protein sequence ID" value="BAN04593.1"/>
    <property type="molecule type" value="Genomic_DNA"/>
</dbReference>
<protein>
    <recommendedName>
        <fullName evidence="4">Holin-X, holin superfamily III</fullName>
    </recommendedName>
</protein>
<organism evidence="2 3">
    <name type="scientific">Ilumatobacter coccineus (strain NBRC 103263 / KCTC 29153 / YM16-304)</name>
    <dbReference type="NCBI Taxonomy" id="1313172"/>
    <lineage>
        <taxon>Bacteria</taxon>
        <taxon>Bacillati</taxon>
        <taxon>Actinomycetota</taxon>
        <taxon>Acidimicrobiia</taxon>
        <taxon>Acidimicrobiales</taxon>
        <taxon>Ilumatobacteraceae</taxon>
        <taxon>Ilumatobacter</taxon>
    </lineage>
</organism>
<keyword evidence="1" id="KW-1133">Transmembrane helix</keyword>
<dbReference type="Proteomes" id="UP000011863">
    <property type="component" value="Chromosome"/>
</dbReference>
<keyword evidence="3" id="KW-1185">Reference proteome</keyword>